<protein>
    <recommendedName>
        <fullName evidence="2">RING-type E3 ubiquitin transferase</fullName>
        <ecNumber evidence="2">2.3.2.27</ecNumber>
    </recommendedName>
</protein>
<evidence type="ECO:0000256" key="3">
    <source>
        <dbReference type="ARBA" id="ARBA00022723"/>
    </source>
</evidence>
<dbReference type="SMART" id="SM00184">
    <property type="entry name" value="RING"/>
    <property type="match status" value="1"/>
</dbReference>
<dbReference type="EC" id="2.3.2.27" evidence="2"/>
<evidence type="ECO:0000256" key="5">
    <source>
        <dbReference type="ARBA" id="ARBA00022786"/>
    </source>
</evidence>
<evidence type="ECO:0000313" key="11">
    <source>
        <dbReference type="EMBL" id="KAK6163436.1"/>
    </source>
</evidence>
<feature type="domain" description="RING-type" evidence="10">
    <location>
        <begin position="128"/>
        <end position="170"/>
    </location>
</feature>
<dbReference type="Gene3D" id="3.30.40.10">
    <property type="entry name" value="Zinc/RING finger domain, C3HC4 (zinc finger)"/>
    <property type="match status" value="1"/>
</dbReference>
<accession>A0ABR0XWD5</accession>
<evidence type="ECO:0000256" key="9">
    <source>
        <dbReference type="SAM" id="Phobius"/>
    </source>
</evidence>
<keyword evidence="5" id="KW-0833">Ubl conjugation pathway</keyword>
<keyword evidence="12" id="KW-1185">Reference proteome</keyword>
<dbReference type="InterPro" id="IPR053238">
    <property type="entry name" value="RING-H2_zinc_finger"/>
</dbReference>
<keyword evidence="9" id="KW-0472">Membrane</keyword>
<dbReference type="PROSITE" id="PS50089">
    <property type="entry name" value="ZF_RING_2"/>
    <property type="match status" value="1"/>
</dbReference>
<dbReference type="Pfam" id="PF13639">
    <property type="entry name" value="zf-RING_2"/>
    <property type="match status" value="1"/>
</dbReference>
<keyword evidence="9" id="KW-1133">Transmembrane helix</keyword>
<evidence type="ECO:0000256" key="6">
    <source>
        <dbReference type="ARBA" id="ARBA00022833"/>
    </source>
</evidence>
<proteinExistence type="inferred from homology"/>
<dbReference type="InterPro" id="IPR001841">
    <property type="entry name" value="Znf_RING"/>
</dbReference>
<dbReference type="CDD" id="cd16461">
    <property type="entry name" value="RING-H2_EL5-like"/>
    <property type="match status" value="1"/>
</dbReference>
<keyword evidence="6" id="KW-0862">Zinc</keyword>
<comment type="catalytic activity">
    <reaction evidence="1">
        <text>S-ubiquitinyl-[E2 ubiquitin-conjugating enzyme]-L-cysteine + [acceptor protein]-L-lysine = [E2 ubiquitin-conjugating enzyme]-L-cysteine + N(6)-ubiquitinyl-[acceptor protein]-L-lysine.</text>
        <dbReference type="EC" id="2.3.2.27"/>
    </reaction>
</comment>
<dbReference type="Proteomes" id="UP001318860">
    <property type="component" value="Unassembled WGS sequence"/>
</dbReference>
<name>A0ABR0XWD5_REHGL</name>
<comment type="caution">
    <text evidence="11">The sequence shown here is derived from an EMBL/GenBank/DDBJ whole genome shotgun (WGS) entry which is preliminary data.</text>
</comment>
<evidence type="ECO:0000256" key="1">
    <source>
        <dbReference type="ARBA" id="ARBA00000900"/>
    </source>
</evidence>
<gene>
    <name evidence="11" type="ORF">DH2020_000300</name>
</gene>
<dbReference type="InterPro" id="IPR013083">
    <property type="entry name" value="Znf_RING/FYVE/PHD"/>
</dbReference>
<dbReference type="EMBL" id="JABTTQ020000001">
    <property type="protein sequence ID" value="KAK6163436.1"/>
    <property type="molecule type" value="Genomic_DNA"/>
</dbReference>
<evidence type="ECO:0000256" key="4">
    <source>
        <dbReference type="ARBA" id="ARBA00022771"/>
    </source>
</evidence>
<organism evidence="11 12">
    <name type="scientific">Rehmannia glutinosa</name>
    <name type="common">Chinese foxglove</name>
    <dbReference type="NCBI Taxonomy" id="99300"/>
    <lineage>
        <taxon>Eukaryota</taxon>
        <taxon>Viridiplantae</taxon>
        <taxon>Streptophyta</taxon>
        <taxon>Embryophyta</taxon>
        <taxon>Tracheophyta</taxon>
        <taxon>Spermatophyta</taxon>
        <taxon>Magnoliopsida</taxon>
        <taxon>eudicotyledons</taxon>
        <taxon>Gunneridae</taxon>
        <taxon>Pentapetalae</taxon>
        <taxon>asterids</taxon>
        <taxon>lamiids</taxon>
        <taxon>Lamiales</taxon>
        <taxon>Orobanchaceae</taxon>
        <taxon>Rehmannieae</taxon>
        <taxon>Rehmannia</taxon>
    </lineage>
</organism>
<evidence type="ECO:0000256" key="7">
    <source>
        <dbReference type="ARBA" id="ARBA00024209"/>
    </source>
</evidence>
<evidence type="ECO:0000259" key="10">
    <source>
        <dbReference type="PROSITE" id="PS50089"/>
    </source>
</evidence>
<dbReference type="PANTHER" id="PTHR14155">
    <property type="entry name" value="RING FINGER DOMAIN-CONTAINING"/>
    <property type="match status" value="1"/>
</dbReference>
<evidence type="ECO:0000256" key="8">
    <source>
        <dbReference type="PROSITE-ProRule" id="PRU00175"/>
    </source>
</evidence>
<keyword evidence="4 8" id="KW-0863">Zinc-finger</keyword>
<sequence length="238" mass="26083">MNQTSISMIGRKILQVVAEEESSLTAIPDTSFSPFSAAAVAGRPFNPSIPFDTSMALTILILVTAFFFLIFFSFYIRHSETAADSNSASRRLAPPSRNKGGLDASAIGSLPLVAYGKAAKHPMIVDDCPICLSEFNERETVKLIPYCSHVFHPSCIDTWLASHVTCPLCRSCQLFKSVEEVCLGVARDEIRIGASEIGERSTAEDDGAWRHEAAARVRRSCSFPNLVNQQMLQRSTSF</sequence>
<dbReference type="PANTHER" id="PTHR14155:SF592">
    <property type="entry name" value="RING-H2 FINGER PROTEIN ATL57"/>
    <property type="match status" value="1"/>
</dbReference>
<keyword evidence="3" id="KW-0479">Metal-binding</keyword>
<evidence type="ECO:0000256" key="2">
    <source>
        <dbReference type="ARBA" id="ARBA00012483"/>
    </source>
</evidence>
<dbReference type="SUPFAM" id="SSF57850">
    <property type="entry name" value="RING/U-box"/>
    <property type="match status" value="1"/>
</dbReference>
<feature type="transmembrane region" description="Helical" evidence="9">
    <location>
        <begin position="55"/>
        <end position="76"/>
    </location>
</feature>
<evidence type="ECO:0000313" key="12">
    <source>
        <dbReference type="Proteomes" id="UP001318860"/>
    </source>
</evidence>
<reference evidence="11 12" key="1">
    <citation type="journal article" date="2021" name="Comput. Struct. Biotechnol. J.">
        <title>De novo genome assembly of the potent medicinal plant Rehmannia glutinosa using nanopore technology.</title>
        <authorList>
            <person name="Ma L."/>
            <person name="Dong C."/>
            <person name="Song C."/>
            <person name="Wang X."/>
            <person name="Zheng X."/>
            <person name="Niu Y."/>
            <person name="Chen S."/>
            <person name="Feng W."/>
        </authorList>
    </citation>
    <scope>NUCLEOTIDE SEQUENCE [LARGE SCALE GENOMIC DNA]</scope>
    <source>
        <strain evidence="11">DH-2019</strain>
    </source>
</reference>
<comment type="similarity">
    <text evidence="7">Belongs to the RING-type zinc finger family. ATL subfamily.</text>
</comment>
<keyword evidence="9" id="KW-0812">Transmembrane</keyword>